<organism evidence="2 3">
    <name type="scientific">Prymnesium parvum</name>
    <name type="common">Toxic golden alga</name>
    <dbReference type="NCBI Taxonomy" id="97485"/>
    <lineage>
        <taxon>Eukaryota</taxon>
        <taxon>Haptista</taxon>
        <taxon>Haptophyta</taxon>
        <taxon>Prymnesiophyceae</taxon>
        <taxon>Prymnesiales</taxon>
        <taxon>Prymnesiaceae</taxon>
        <taxon>Prymnesium</taxon>
    </lineage>
</organism>
<evidence type="ECO:0000256" key="1">
    <source>
        <dbReference type="SAM" id="Phobius"/>
    </source>
</evidence>
<dbReference type="Proteomes" id="UP001515480">
    <property type="component" value="Unassembled WGS sequence"/>
</dbReference>
<gene>
    <name evidence="2" type="ORF">AB1Y20_018200</name>
</gene>
<dbReference type="SUPFAM" id="SSF101447">
    <property type="entry name" value="Formin homology 2 domain (FH2 domain)"/>
    <property type="match status" value="1"/>
</dbReference>
<comment type="caution">
    <text evidence="2">The sequence shown here is derived from an EMBL/GenBank/DDBJ whole genome shotgun (WGS) entry which is preliminary data.</text>
</comment>
<dbReference type="EMBL" id="JBGBPQ010000006">
    <property type="protein sequence ID" value="KAL1523250.1"/>
    <property type="molecule type" value="Genomic_DNA"/>
</dbReference>
<keyword evidence="1" id="KW-0812">Transmembrane</keyword>
<name>A0AB34JP98_PRYPA</name>
<proteinExistence type="predicted"/>
<evidence type="ECO:0000313" key="2">
    <source>
        <dbReference type="EMBL" id="KAL1523250.1"/>
    </source>
</evidence>
<accession>A0AB34JP98</accession>
<evidence type="ECO:0008006" key="4">
    <source>
        <dbReference type="Google" id="ProtNLM"/>
    </source>
</evidence>
<protein>
    <recommendedName>
        <fullName evidence="4">Glycerophosphocholine acyltransferase 1</fullName>
    </recommendedName>
</protein>
<keyword evidence="3" id="KW-1185">Reference proteome</keyword>
<dbReference type="AlphaFoldDB" id="A0AB34JP98"/>
<feature type="transmembrane region" description="Helical" evidence="1">
    <location>
        <begin position="73"/>
        <end position="95"/>
    </location>
</feature>
<keyword evidence="1" id="KW-1133">Transmembrane helix</keyword>
<feature type="transmembrane region" description="Helical" evidence="1">
    <location>
        <begin position="101"/>
        <end position="121"/>
    </location>
</feature>
<evidence type="ECO:0000313" key="3">
    <source>
        <dbReference type="Proteomes" id="UP001515480"/>
    </source>
</evidence>
<sequence length="285" mass="32263">MFPFFKPPPPPPPPPLPWWGEPVTPLLPNLSVLEASLFVIFMSFLMFVRIYGETHEMKKKADLHMGALNRVNVFKECFLGYVNAGMLEPIIAIASDDVLSARALVINMCQLIGLFSWLYLLSDAFDITDTQQGFIYWDRVCEQGTKTSKDLPEWLIVKKAESKGYRTDDAVALRGSILRDVALWFMLACSMSAFFGVTTHRDVIHSHAVVILWALLHHQSRLATAWRGTGYFHTFFSPSAALLPLEYCFNLTDQEMIGDEDGVGDLDKWRQYIISESGVELIIHA</sequence>
<reference evidence="2 3" key="1">
    <citation type="journal article" date="2024" name="Science">
        <title>Giant polyketide synthase enzymes in the biosynthesis of giant marine polyether toxins.</title>
        <authorList>
            <person name="Fallon T.R."/>
            <person name="Shende V.V."/>
            <person name="Wierzbicki I.H."/>
            <person name="Pendleton A.L."/>
            <person name="Watervoot N.F."/>
            <person name="Auber R.P."/>
            <person name="Gonzalez D.J."/>
            <person name="Wisecaver J.H."/>
            <person name="Moore B.S."/>
        </authorList>
    </citation>
    <scope>NUCLEOTIDE SEQUENCE [LARGE SCALE GENOMIC DNA]</scope>
    <source>
        <strain evidence="2 3">12B1</strain>
    </source>
</reference>
<keyword evidence="1" id="KW-0472">Membrane</keyword>
<feature type="transmembrane region" description="Helical" evidence="1">
    <location>
        <begin position="32"/>
        <end position="52"/>
    </location>
</feature>